<evidence type="ECO:0000313" key="5">
    <source>
        <dbReference type="Proteomes" id="UP000829455"/>
    </source>
</evidence>
<keyword evidence="5" id="KW-1185">Reference proteome</keyword>
<evidence type="ECO:0000256" key="1">
    <source>
        <dbReference type="SAM" id="Phobius"/>
    </source>
</evidence>
<evidence type="ECO:0000313" key="2">
    <source>
        <dbReference type="EMBL" id="EGQ74736.1"/>
    </source>
</evidence>
<dbReference type="Proteomes" id="UP000004982">
    <property type="component" value="Unassembled WGS sequence"/>
</dbReference>
<dbReference type="AlphaFoldDB" id="A0AA36XJ09"/>
<feature type="transmembrane region" description="Helical" evidence="1">
    <location>
        <begin position="64"/>
        <end position="85"/>
    </location>
</feature>
<dbReference type="EMBL" id="AFQE01000135">
    <property type="protein sequence ID" value="EGQ74736.1"/>
    <property type="molecule type" value="Genomic_DNA"/>
</dbReference>
<keyword evidence="1" id="KW-0812">Transmembrane</keyword>
<dbReference type="RefSeq" id="WP_003780046.1">
    <property type="nucleotide sequence ID" value="NZ_CP094241.1"/>
</dbReference>
<reference evidence="2 4" key="1">
    <citation type="submission" date="2011-05" db="EMBL/GenBank/DDBJ databases">
        <authorList>
            <person name="Muzny D."/>
            <person name="Qin X."/>
            <person name="Deng J."/>
            <person name="Jiang H."/>
            <person name="Liu Y."/>
            <person name="Qu J."/>
            <person name="Song X.-Z."/>
            <person name="Zhang L."/>
            <person name="Thornton R."/>
            <person name="Coyle M."/>
            <person name="Francisco L."/>
            <person name="Jackson L."/>
            <person name="Javaid M."/>
            <person name="Korchina V."/>
            <person name="Kovar C."/>
            <person name="Mata R."/>
            <person name="Mathew T."/>
            <person name="Ngo R."/>
            <person name="Nguyen L."/>
            <person name="Nguyen N."/>
            <person name="Okwuonu G."/>
            <person name="Ongeri F."/>
            <person name="Pham C."/>
            <person name="Simmons D."/>
            <person name="Wilczek-Boney K."/>
            <person name="Hale W."/>
            <person name="Jakkamsetti A."/>
            <person name="Pham P."/>
            <person name="Ruth R."/>
            <person name="San Lucas F."/>
            <person name="Warren J."/>
            <person name="Zhang J."/>
            <person name="Zhao Z."/>
            <person name="Zhou C."/>
            <person name="Zhu D."/>
            <person name="Lee S."/>
            <person name="Bess C."/>
            <person name="Blankenburg K."/>
            <person name="Forbes L."/>
            <person name="Fu Q."/>
            <person name="Gubbala S."/>
            <person name="Hirani K."/>
            <person name="Jayaseelan J.C."/>
            <person name="Lara F."/>
            <person name="Munidasa M."/>
            <person name="Palculict T."/>
            <person name="Patil S."/>
            <person name="Pu L.-L."/>
            <person name="Saada N."/>
            <person name="Tang L."/>
            <person name="Weissenberger G."/>
            <person name="Zhu Y."/>
            <person name="Hemphill L."/>
            <person name="Shang Y."/>
            <person name="Youmans B."/>
            <person name="Ayvaz T."/>
            <person name="Ross M."/>
            <person name="Santibanez J."/>
            <person name="Aqrawi P."/>
            <person name="Gross S."/>
            <person name="Joshi V."/>
            <person name="Fowler G."/>
            <person name="Nazareth L."/>
            <person name="Reid J."/>
            <person name="Worley K."/>
            <person name="Petrosino J."/>
            <person name="Highlander S."/>
            <person name="Gibbs R."/>
        </authorList>
    </citation>
    <scope>NUCLEOTIDE SEQUENCE [LARGE SCALE GENOMIC DNA]</scope>
    <source>
        <strain evidence="2 4">ATCC 33926</strain>
    </source>
</reference>
<protein>
    <submittedName>
        <fullName evidence="2">Uncharacterized protein</fullName>
    </submittedName>
</protein>
<dbReference type="Proteomes" id="UP000829455">
    <property type="component" value="Chromosome"/>
</dbReference>
<keyword evidence="1" id="KW-1133">Transmembrane helix</keyword>
<evidence type="ECO:0000313" key="4">
    <source>
        <dbReference type="Proteomes" id="UP000004982"/>
    </source>
</evidence>
<organism evidence="2 4">
    <name type="scientific">Neisseria macacae ATCC 33926</name>
    <dbReference type="NCBI Taxonomy" id="997348"/>
    <lineage>
        <taxon>Bacteria</taxon>
        <taxon>Pseudomonadati</taxon>
        <taxon>Pseudomonadota</taxon>
        <taxon>Betaproteobacteria</taxon>
        <taxon>Neisseriales</taxon>
        <taxon>Neisseriaceae</taxon>
        <taxon>Neisseria</taxon>
    </lineage>
</organism>
<keyword evidence="1" id="KW-0472">Membrane</keyword>
<name>A0AA36XJ09_9NEIS</name>
<accession>A0AA36XJ09</accession>
<gene>
    <name evidence="2" type="ORF">HMPREF9418_2680</name>
    <name evidence="3" type="ORF">MON40_01195</name>
</gene>
<reference evidence="3 5" key="2">
    <citation type="submission" date="2022-03" db="EMBL/GenBank/DDBJ databases">
        <title>Genome sequencing of Neisseria macacae.</title>
        <authorList>
            <person name="Baek M.-G."/>
        </authorList>
    </citation>
    <scope>NUCLEOTIDE SEQUENCE [LARGE SCALE GENOMIC DNA]</scope>
    <source>
        <strain evidence="3 5">ATCC 33926</strain>
    </source>
</reference>
<feature type="transmembrane region" description="Helical" evidence="1">
    <location>
        <begin position="39"/>
        <end position="57"/>
    </location>
</feature>
<proteinExistence type="predicted"/>
<sequence>MMLLFASIFFDIALILAFGRFQAVGTLDFPDKLYPIWKWAVGAGVLYTLKPAIIAYASYSSVSLFGCLLTAAISSATFALYFKLLRATTDKPTQHRSIYWGVGIASAFLLSFGLGYLGALINRLPQ</sequence>
<evidence type="ECO:0000313" key="3">
    <source>
        <dbReference type="EMBL" id="UNV85180.1"/>
    </source>
</evidence>
<dbReference type="EMBL" id="CP094241">
    <property type="protein sequence ID" value="UNV85180.1"/>
    <property type="molecule type" value="Genomic_DNA"/>
</dbReference>
<feature type="transmembrane region" description="Helical" evidence="1">
    <location>
        <begin position="97"/>
        <end position="121"/>
    </location>
</feature>